<dbReference type="InterPro" id="IPR015421">
    <property type="entry name" value="PyrdxlP-dep_Trfase_major"/>
</dbReference>
<evidence type="ECO:0000313" key="12">
    <source>
        <dbReference type="Proteomes" id="UP001375370"/>
    </source>
</evidence>
<comment type="catalytic activity">
    <reaction evidence="9">
        <text>L-histidinol phosphate + 2-oxoglutarate = 3-(imidazol-4-yl)-2-oxopropyl phosphate + L-glutamate</text>
        <dbReference type="Rhea" id="RHEA:23744"/>
        <dbReference type="ChEBI" id="CHEBI:16810"/>
        <dbReference type="ChEBI" id="CHEBI:29985"/>
        <dbReference type="ChEBI" id="CHEBI:57766"/>
        <dbReference type="ChEBI" id="CHEBI:57980"/>
        <dbReference type="EC" id="2.6.1.9"/>
    </reaction>
</comment>
<dbReference type="Pfam" id="PF00155">
    <property type="entry name" value="Aminotran_1_2"/>
    <property type="match status" value="1"/>
</dbReference>
<evidence type="ECO:0000256" key="8">
    <source>
        <dbReference type="ARBA" id="ARBA00023102"/>
    </source>
</evidence>
<evidence type="ECO:0000256" key="9">
    <source>
        <dbReference type="HAMAP-Rule" id="MF_01023"/>
    </source>
</evidence>
<evidence type="ECO:0000313" key="11">
    <source>
        <dbReference type="EMBL" id="WWX25281.1"/>
    </source>
</evidence>
<keyword evidence="7 9" id="KW-0663">Pyridoxal phosphate</keyword>
<dbReference type="EC" id="2.6.1.9" evidence="9"/>
<dbReference type="GO" id="GO:0004400">
    <property type="term" value="F:histidinol-phosphate transaminase activity"/>
    <property type="evidence" value="ECO:0007669"/>
    <property type="project" value="UniProtKB-EC"/>
</dbReference>
<dbReference type="NCBIfam" id="TIGR01141">
    <property type="entry name" value="hisC"/>
    <property type="match status" value="1"/>
</dbReference>
<comment type="similarity">
    <text evidence="2 9">Belongs to the class-II pyridoxal-phosphate-dependent aminotransferase family. Histidinol-phosphate aminotransferase subfamily.</text>
</comment>
<comment type="pathway">
    <text evidence="9">Amino-acid biosynthesis; L-histidine biosynthesis; L-histidine from 5-phospho-alpha-D-ribose 1-diphosphate: step 7/9.</text>
</comment>
<comment type="cofactor">
    <cofactor evidence="1 9">
        <name>pyridoxal 5'-phosphate</name>
        <dbReference type="ChEBI" id="CHEBI:597326"/>
    </cofactor>
</comment>
<name>A0ABZ2J3B7_9CHLR</name>
<dbReference type="SUPFAM" id="SSF53383">
    <property type="entry name" value="PLP-dependent transferases"/>
    <property type="match status" value="1"/>
</dbReference>
<keyword evidence="12" id="KW-1185">Reference proteome</keyword>
<evidence type="ECO:0000256" key="5">
    <source>
        <dbReference type="ARBA" id="ARBA00022605"/>
    </source>
</evidence>
<dbReference type="Gene3D" id="3.90.1150.10">
    <property type="entry name" value="Aspartate Aminotransferase, domain 1"/>
    <property type="match status" value="1"/>
</dbReference>
<evidence type="ECO:0000256" key="1">
    <source>
        <dbReference type="ARBA" id="ARBA00001933"/>
    </source>
</evidence>
<evidence type="ECO:0000259" key="10">
    <source>
        <dbReference type="Pfam" id="PF00155"/>
    </source>
</evidence>
<dbReference type="EMBL" id="CP146612">
    <property type="protein sequence ID" value="WWX25281.1"/>
    <property type="molecule type" value="Genomic_DNA"/>
</dbReference>
<dbReference type="HAMAP" id="MF_01023">
    <property type="entry name" value="HisC_aminotrans_2"/>
    <property type="match status" value="1"/>
</dbReference>
<reference evidence="11 12" key="1">
    <citation type="submission" date="2024-03" db="EMBL/GenBank/DDBJ databases">
        <title>A Dehalogenimonas Isolated from Estuarine Sediments Dihaloeliminates Chlorinated Alkanes.</title>
        <authorList>
            <person name="Yang Y."/>
            <person name="Wang H."/>
        </authorList>
    </citation>
    <scope>NUCLEOTIDE SEQUENCE [LARGE SCALE GENOMIC DNA]</scope>
    <source>
        <strain evidence="11 12">W</strain>
    </source>
</reference>
<dbReference type="RefSeq" id="WP_338737421.1">
    <property type="nucleotide sequence ID" value="NZ_CP146612.1"/>
</dbReference>
<evidence type="ECO:0000256" key="4">
    <source>
        <dbReference type="ARBA" id="ARBA00022576"/>
    </source>
</evidence>
<evidence type="ECO:0000256" key="7">
    <source>
        <dbReference type="ARBA" id="ARBA00022898"/>
    </source>
</evidence>
<dbReference type="Gene3D" id="3.40.640.10">
    <property type="entry name" value="Type I PLP-dependent aspartate aminotransferase-like (Major domain)"/>
    <property type="match status" value="1"/>
</dbReference>
<evidence type="ECO:0000256" key="6">
    <source>
        <dbReference type="ARBA" id="ARBA00022679"/>
    </source>
</evidence>
<gene>
    <name evidence="9 11" type="primary">hisC</name>
    <name evidence="11" type="ORF">V8247_08495</name>
</gene>
<dbReference type="InterPro" id="IPR004839">
    <property type="entry name" value="Aminotransferase_I/II_large"/>
</dbReference>
<feature type="modified residue" description="N6-(pyridoxal phosphate)lysine" evidence="9">
    <location>
        <position position="220"/>
    </location>
</feature>
<feature type="domain" description="Aminotransferase class I/classII large" evidence="10">
    <location>
        <begin position="36"/>
        <end position="353"/>
    </location>
</feature>
<dbReference type="PANTHER" id="PTHR42885">
    <property type="entry name" value="HISTIDINOL-PHOSPHATE AMINOTRANSFERASE-RELATED"/>
    <property type="match status" value="1"/>
</dbReference>
<dbReference type="InterPro" id="IPR005861">
    <property type="entry name" value="HisP_aminotrans"/>
</dbReference>
<organism evidence="11 12">
    <name type="scientific">Candidatus Dehalogenimonas loeffleri</name>
    <dbReference type="NCBI Taxonomy" id="3127115"/>
    <lineage>
        <taxon>Bacteria</taxon>
        <taxon>Bacillati</taxon>
        <taxon>Chloroflexota</taxon>
        <taxon>Dehalococcoidia</taxon>
        <taxon>Dehalococcoidales</taxon>
        <taxon>Dehalococcoidaceae</taxon>
        <taxon>Dehalogenimonas</taxon>
    </lineage>
</organism>
<dbReference type="InterPro" id="IPR015422">
    <property type="entry name" value="PyrdxlP-dep_Trfase_small"/>
</dbReference>
<keyword evidence="8 9" id="KW-0368">Histidine biosynthesis</keyword>
<dbReference type="InterPro" id="IPR015424">
    <property type="entry name" value="PyrdxlP-dep_Trfase"/>
</dbReference>
<dbReference type="PANTHER" id="PTHR42885:SF2">
    <property type="entry name" value="HISTIDINOL-PHOSPHATE AMINOTRANSFERASE"/>
    <property type="match status" value="1"/>
</dbReference>
<dbReference type="CDD" id="cd00609">
    <property type="entry name" value="AAT_like"/>
    <property type="match status" value="1"/>
</dbReference>
<evidence type="ECO:0000256" key="2">
    <source>
        <dbReference type="ARBA" id="ARBA00007970"/>
    </source>
</evidence>
<accession>A0ABZ2J3B7</accession>
<keyword evidence="4 9" id="KW-0032">Aminotransferase</keyword>
<dbReference type="Proteomes" id="UP001375370">
    <property type="component" value="Chromosome"/>
</dbReference>
<keyword evidence="5 9" id="KW-0028">Amino-acid biosynthesis</keyword>
<proteinExistence type="inferred from homology"/>
<evidence type="ECO:0000256" key="3">
    <source>
        <dbReference type="ARBA" id="ARBA00011738"/>
    </source>
</evidence>
<sequence>MGSLQKFMRPELGKFAGYAACKSPEVLTEEVRRLGVVKLDANENVYGPSPAVTRALGQLNDVHIYPDSCQTELRKALAQYAGVPSENIVAGSGSDQLIDLLVRMFVSPDDEVITFTPTFAMYKFFTDLAGGKFIAVPRDNDYQVVLDRLPEVVSDRTKLIFIAMPNNPTGTQVPLETVYTLLQTGLPVVVDEAYYEFTGQTLADKLDQYPNLIILRTFSKWAGLAGLRIGYGLFPDEVARKLDAIKDPYCVNAAAVTAARASLNDLDYLMDKVKLIIQERERLFQALQGVYYLKPFPSAANFILCRVEGKNGAEIQSRLEQRGILVRYFNSPNMENSLRFSIGKPHDTDRLLTELLKIGEA</sequence>
<protein>
    <recommendedName>
        <fullName evidence="9">Histidinol-phosphate aminotransferase</fullName>
        <ecNumber evidence="9">2.6.1.9</ecNumber>
    </recommendedName>
    <alternativeName>
        <fullName evidence="9">Imidazole acetol-phosphate transaminase</fullName>
    </alternativeName>
</protein>
<comment type="subunit">
    <text evidence="3 9">Homodimer.</text>
</comment>
<keyword evidence="6 9" id="KW-0808">Transferase</keyword>